<organism evidence="4 5">
    <name type="scientific">Streptomyces albospinus</name>
    <dbReference type="NCBI Taxonomy" id="285515"/>
    <lineage>
        <taxon>Bacteria</taxon>
        <taxon>Bacillati</taxon>
        <taxon>Actinomycetota</taxon>
        <taxon>Actinomycetes</taxon>
        <taxon>Kitasatosporales</taxon>
        <taxon>Streptomycetaceae</taxon>
        <taxon>Streptomyces</taxon>
    </lineage>
</organism>
<dbReference type="InterPro" id="IPR001647">
    <property type="entry name" value="HTH_TetR"/>
</dbReference>
<dbReference type="EMBL" id="BMRP01000029">
    <property type="protein sequence ID" value="GGU87246.1"/>
    <property type="molecule type" value="Genomic_DNA"/>
</dbReference>
<keyword evidence="5" id="KW-1185">Reference proteome</keyword>
<evidence type="ECO:0000313" key="5">
    <source>
        <dbReference type="Proteomes" id="UP000654471"/>
    </source>
</evidence>
<evidence type="ECO:0000259" key="3">
    <source>
        <dbReference type="PROSITE" id="PS50977"/>
    </source>
</evidence>
<dbReference type="Proteomes" id="UP000654471">
    <property type="component" value="Unassembled WGS sequence"/>
</dbReference>
<evidence type="ECO:0000313" key="4">
    <source>
        <dbReference type="EMBL" id="GGU87246.1"/>
    </source>
</evidence>
<dbReference type="InterPro" id="IPR036259">
    <property type="entry name" value="MFS_trans_sf"/>
</dbReference>
<dbReference type="SUPFAM" id="SSF46689">
    <property type="entry name" value="Homeodomain-like"/>
    <property type="match status" value="1"/>
</dbReference>
<proteinExistence type="predicted"/>
<dbReference type="SUPFAM" id="SSF103473">
    <property type="entry name" value="MFS general substrate transporter"/>
    <property type="match status" value="1"/>
</dbReference>
<feature type="domain" description="HTH tetR-type" evidence="3">
    <location>
        <begin position="5"/>
        <end position="65"/>
    </location>
</feature>
<accession>A0ABQ2VHY2</accession>
<keyword evidence="1 2" id="KW-0238">DNA-binding</keyword>
<evidence type="ECO:0000256" key="1">
    <source>
        <dbReference type="ARBA" id="ARBA00023125"/>
    </source>
</evidence>
<comment type="caution">
    <text evidence="4">The sequence shown here is derived from an EMBL/GenBank/DDBJ whole genome shotgun (WGS) entry which is preliminary data.</text>
</comment>
<reference evidence="5" key="1">
    <citation type="journal article" date="2019" name="Int. J. Syst. Evol. Microbiol.">
        <title>The Global Catalogue of Microorganisms (GCM) 10K type strain sequencing project: providing services to taxonomists for standard genome sequencing and annotation.</title>
        <authorList>
            <consortium name="The Broad Institute Genomics Platform"/>
            <consortium name="The Broad Institute Genome Sequencing Center for Infectious Disease"/>
            <person name="Wu L."/>
            <person name="Ma J."/>
        </authorList>
    </citation>
    <scope>NUCLEOTIDE SEQUENCE [LARGE SCALE GENOMIC DNA]</scope>
    <source>
        <strain evidence="5">JCM 3399</strain>
    </source>
</reference>
<protein>
    <recommendedName>
        <fullName evidence="3">HTH tetR-type domain-containing protein</fullName>
    </recommendedName>
</protein>
<dbReference type="RefSeq" id="WP_229852784.1">
    <property type="nucleotide sequence ID" value="NZ_BMRP01000029.1"/>
</dbReference>
<gene>
    <name evidence="4" type="ORF">GCM10010211_61850</name>
</gene>
<dbReference type="PROSITE" id="PS50977">
    <property type="entry name" value="HTH_TETR_2"/>
    <property type="match status" value="1"/>
</dbReference>
<name>A0ABQ2VHY2_9ACTN</name>
<dbReference type="Gene3D" id="1.10.357.10">
    <property type="entry name" value="Tetracycline Repressor, domain 2"/>
    <property type="match status" value="1"/>
</dbReference>
<dbReference type="InterPro" id="IPR009057">
    <property type="entry name" value="Homeodomain-like_sf"/>
</dbReference>
<sequence>MDVEGALRERLVDAVVELVLSGGTASVGLPEIAQGAGVSHGAPRRYFPTHRGALSAIARRGFEELGRHRRALAAGAEWCGGADRRGLRRDRRRVRRSHGHRSGTVVDDASPEYAGAVGGLNQTATNIGPTLGFAVASSAGAATWTGTTLWRLAAVAVPGLLPAALLPRNQKDREI</sequence>
<evidence type="ECO:0000256" key="2">
    <source>
        <dbReference type="PROSITE-ProRule" id="PRU00335"/>
    </source>
</evidence>
<feature type="DNA-binding region" description="H-T-H motif" evidence="2">
    <location>
        <begin position="28"/>
        <end position="47"/>
    </location>
</feature>